<dbReference type="InterPro" id="IPR000182">
    <property type="entry name" value="GNAT_dom"/>
</dbReference>
<evidence type="ECO:0000313" key="5">
    <source>
        <dbReference type="EMBL" id="ORJ21385.1"/>
    </source>
</evidence>
<dbReference type="CDD" id="cd04301">
    <property type="entry name" value="NAT_SF"/>
    <property type="match status" value="1"/>
</dbReference>
<name>A0AA40WZF8_9GAMM</name>
<accession>A0AA40WZF8</accession>
<proteinExistence type="predicted"/>
<reference evidence="5" key="1">
    <citation type="submission" date="2016-12" db="EMBL/GenBank/DDBJ databases">
        <authorList>
            <person name="Le Fleche-Mateos A."/>
        </authorList>
    </citation>
    <scope>NUCLEOTIDE SEQUENCE</scope>
    <source>
        <strain evidence="5">213</strain>
    </source>
</reference>
<organism evidence="4 7">
    <name type="scientific">Rouxiella silvae</name>
    <dbReference type="NCBI Taxonomy" id="1646373"/>
    <lineage>
        <taxon>Bacteria</taxon>
        <taxon>Pseudomonadati</taxon>
        <taxon>Pseudomonadota</taxon>
        <taxon>Gammaproteobacteria</taxon>
        <taxon>Enterobacterales</taxon>
        <taxon>Yersiniaceae</taxon>
        <taxon>Rouxiella</taxon>
    </lineage>
</organism>
<dbReference type="Gene3D" id="3.40.630.30">
    <property type="match status" value="1"/>
</dbReference>
<dbReference type="Proteomes" id="UP000705283">
    <property type="component" value="Unassembled WGS sequence"/>
</dbReference>
<dbReference type="RefSeq" id="WP_055777118.1">
    <property type="nucleotide sequence ID" value="NZ_CBCSCF010000002.1"/>
</dbReference>
<dbReference type="EMBL" id="MRWD01000020">
    <property type="protein sequence ID" value="ORJ21385.1"/>
    <property type="molecule type" value="Genomic_DNA"/>
</dbReference>
<evidence type="ECO:0000256" key="1">
    <source>
        <dbReference type="ARBA" id="ARBA00022679"/>
    </source>
</evidence>
<evidence type="ECO:0000313" key="6">
    <source>
        <dbReference type="Proteomes" id="UP000192722"/>
    </source>
</evidence>
<dbReference type="PROSITE" id="PS51186">
    <property type="entry name" value="GNAT"/>
    <property type="match status" value="1"/>
</dbReference>
<dbReference type="AlphaFoldDB" id="A0AA40WZF8"/>
<dbReference type="EMBL" id="JADMKS010000001">
    <property type="protein sequence ID" value="MBF6635342.1"/>
    <property type="molecule type" value="Genomic_DNA"/>
</dbReference>
<dbReference type="SUPFAM" id="SSF55729">
    <property type="entry name" value="Acyl-CoA N-acyltransferases (Nat)"/>
    <property type="match status" value="1"/>
</dbReference>
<dbReference type="Pfam" id="PF00583">
    <property type="entry name" value="Acetyltransf_1"/>
    <property type="match status" value="1"/>
</dbReference>
<dbReference type="Proteomes" id="UP000192722">
    <property type="component" value="Unassembled WGS sequence"/>
</dbReference>
<dbReference type="PANTHER" id="PTHR43877:SF2">
    <property type="entry name" value="AMINOALKYLPHOSPHONATE N-ACETYLTRANSFERASE-RELATED"/>
    <property type="match status" value="1"/>
</dbReference>
<dbReference type="InterPro" id="IPR050832">
    <property type="entry name" value="Bact_Acetyltransf"/>
</dbReference>
<keyword evidence="2" id="KW-0012">Acyltransferase</keyword>
<sequence length="141" mass="15973">MLIRDAQAGDAEAIVALLADLDYPAGVEFIESQISRMRGNPDSVLWVSEINRQVCGFISLHFIPQLPLEGDFCRISYLCVSGEHRGAGIGQRLIERAESVAAERGCDRMEVHSHSRRVRAHQFYARANYEESPKYLIKRLR</sequence>
<feature type="domain" description="N-acetyltransferase" evidence="3">
    <location>
        <begin position="1"/>
        <end position="141"/>
    </location>
</feature>
<evidence type="ECO:0000313" key="4">
    <source>
        <dbReference type="EMBL" id="MBF6635342.1"/>
    </source>
</evidence>
<gene>
    <name evidence="5" type="ORF">BS639_10075</name>
    <name evidence="4" type="ORF">ITX54_01475</name>
</gene>
<evidence type="ECO:0000313" key="7">
    <source>
        <dbReference type="Proteomes" id="UP000705283"/>
    </source>
</evidence>
<keyword evidence="6" id="KW-1185">Reference proteome</keyword>
<reference evidence="5 6" key="2">
    <citation type="journal article" date="2017" name="Int. J. Syst. Evol. Microbiol.">
        <title>Rouxiella badensis sp. nov. and Rouxiella silvae sp. nov. isolated from peat bog soil in Germany and emendation of the genus description.</title>
        <authorList>
            <person name="Le Fleche-Mateos A."/>
            <person name="Kugler J.H."/>
            <person name="Hansen S.H."/>
            <person name="Syldatk C."/>
            <person name="Hausmann R."/>
            <person name="Lomprez F."/>
            <person name="Vandenbogaert M."/>
            <person name="Manuguerra J.C."/>
            <person name="Grimont P.A."/>
        </authorList>
    </citation>
    <scope>NUCLEOTIDE SEQUENCE [LARGE SCALE GENOMIC DNA]</scope>
    <source>
        <strain evidence="5 6">213</strain>
    </source>
</reference>
<keyword evidence="1" id="KW-0808">Transferase</keyword>
<evidence type="ECO:0000259" key="3">
    <source>
        <dbReference type="PROSITE" id="PS51186"/>
    </source>
</evidence>
<evidence type="ECO:0000256" key="2">
    <source>
        <dbReference type="ARBA" id="ARBA00023315"/>
    </source>
</evidence>
<dbReference type="InterPro" id="IPR016181">
    <property type="entry name" value="Acyl_CoA_acyltransferase"/>
</dbReference>
<reference evidence="4" key="4">
    <citation type="submission" date="2022-09" db="EMBL/GenBank/DDBJ databases">
        <title>Rouxiella aceris sp. nov., isolated from tree sap and emended description of the genus Rhouxiella.</title>
        <authorList>
            <person name="Kim I.S."/>
        </authorList>
    </citation>
    <scope>NUCLEOTIDE SEQUENCE</scope>
    <source>
        <strain evidence="4">SAP-2</strain>
    </source>
</reference>
<protein>
    <submittedName>
        <fullName evidence="4">GNAT family N-acetyltransferase</fullName>
    </submittedName>
</protein>
<comment type="caution">
    <text evidence="4">The sequence shown here is derived from an EMBL/GenBank/DDBJ whole genome shotgun (WGS) entry which is preliminary data.</text>
</comment>
<dbReference type="GO" id="GO:0016747">
    <property type="term" value="F:acyltransferase activity, transferring groups other than amino-acyl groups"/>
    <property type="evidence" value="ECO:0007669"/>
    <property type="project" value="InterPro"/>
</dbReference>
<dbReference type="PANTHER" id="PTHR43877">
    <property type="entry name" value="AMINOALKYLPHOSPHONATE N-ACETYLTRANSFERASE-RELATED-RELATED"/>
    <property type="match status" value="1"/>
</dbReference>
<reference evidence="4" key="3">
    <citation type="submission" date="2020-11" db="EMBL/GenBank/DDBJ databases">
        <authorList>
            <person name="Lee S.D."/>
        </authorList>
    </citation>
    <scope>NUCLEOTIDE SEQUENCE</scope>
    <source>
        <strain evidence="4">SAP-2</strain>
    </source>
</reference>